<dbReference type="EMBL" id="AE001437">
    <property type="protein sequence ID" value="AAK79873.1"/>
    <property type="molecule type" value="Genomic_DNA"/>
</dbReference>
<reference evidence="2 3" key="1">
    <citation type="journal article" date="2001" name="J. Bacteriol.">
        <title>Genome sequence and comparative analysis of the solvent-producing bacterium Clostridium acetobutylicum.</title>
        <authorList>
            <person name="Nolling J."/>
            <person name="Breton G."/>
            <person name="Omelchenko M.V."/>
            <person name="Makarova K.S."/>
            <person name="Zeng Q."/>
            <person name="Gibson R."/>
            <person name="Lee H.M."/>
            <person name="Dubois J."/>
            <person name="Qiu D."/>
            <person name="Hitti J."/>
            <person name="Wolf Y.I."/>
            <person name="Tatusov R.L."/>
            <person name="Sabathe F."/>
            <person name="Doucette-Stamm L."/>
            <person name="Soucaille P."/>
            <person name="Daly M.J."/>
            <person name="Bennett G.N."/>
            <person name="Koonin E.V."/>
            <person name="Smith D.R."/>
        </authorList>
    </citation>
    <scope>NUCLEOTIDE SEQUENCE [LARGE SCALE GENOMIC DNA]</scope>
    <source>
        <strain evidence="3">ATCC 824 / DSM 792 / JCM 1419 / LMG 5710 / VKM B-1787</strain>
    </source>
</reference>
<evidence type="ECO:0000256" key="1">
    <source>
        <dbReference type="SAM" id="Phobius"/>
    </source>
</evidence>
<feature type="transmembrane region" description="Helical" evidence="1">
    <location>
        <begin position="70"/>
        <end position="88"/>
    </location>
</feature>
<dbReference type="eggNOG" id="ENOG5034BTX">
    <property type="taxonomic scope" value="Bacteria"/>
</dbReference>
<gene>
    <name evidence="2" type="ordered locus">CA_C1910</name>
</gene>
<protein>
    <submittedName>
        <fullName evidence="2">Predicted membrane protein</fullName>
    </submittedName>
</protein>
<keyword evidence="1" id="KW-0812">Transmembrane</keyword>
<keyword evidence="3" id="KW-1185">Reference proteome</keyword>
<keyword evidence="1" id="KW-1133">Transmembrane helix</keyword>
<name>Q97HU7_CLOAB</name>
<organism evidence="2 3">
    <name type="scientific">Clostridium acetobutylicum (strain ATCC 824 / DSM 792 / JCM 1419 / IAM 19013 / LMG 5710 / NBRC 13948 / NRRL B-527 / VKM B-1787 / 2291 / W)</name>
    <dbReference type="NCBI Taxonomy" id="272562"/>
    <lineage>
        <taxon>Bacteria</taxon>
        <taxon>Bacillati</taxon>
        <taxon>Bacillota</taxon>
        <taxon>Clostridia</taxon>
        <taxon>Eubacteriales</taxon>
        <taxon>Clostridiaceae</taxon>
        <taxon>Clostridium</taxon>
    </lineage>
</organism>
<evidence type="ECO:0000313" key="3">
    <source>
        <dbReference type="Proteomes" id="UP000000814"/>
    </source>
</evidence>
<dbReference type="AlphaFoldDB" id="Q97HU7"/>
<proteinExistence type="predicted"/>
<dbReference type="OrthoDB" id="3698213at2"/>
<dbReference type="KEGG" id="cac:CA_C1910"/>
<accession>Q97HU7</accession>
<dbReference type="HOGENOM" id="CLU_1076463_0_0_9"/>
<evidence type="ECO:0000313" key="2">
    <source>
        <dbReference type="EMBL" id="AAK79873.1"/>
    </source>
</evidence>
<dbReference type="Proteomes" id="UP000000814">
    <property type="component" value="Chromosome"/>
</dbReference>
<dbReference type="STRING" id="272562.CA_C1910"/>
<sequence>MLKNIIHLRGFYLLIQNIVLKGGDNMNSNKKYFKNLHITYGLSLATVGIILFLLANVIKNSFFNGVINNIASAVLISGIFSLIDNYLLKDSLVSLILDKVHIKEQIDETGLESMMPGIADINYKYYIKEAQNNIDIVHIYGRTWTSTNIEEVTDRLLNSDCCVRVVLVHPDSLFVPALEEHFGYEKGELKNLINEVSCSWKKKYNKKLQQGKKATKSTFKLYYHKGQPTNAMYRIDDRIIVVQTKTTKEKTTRMPSMIFKDTGKEKCFYNIYLKEINQLIKEADPIELNSI</sequence>
<keyword evidence="1" id="KW-0472">Membrane</keyword>
<dbReference type="PATRIC" id="fig|272562.8.peg.2112"/>
<dbReference type="PIR" id="F97135">
    <property type="entry name" value="F97135"/>
</dbReference>
<feature type="transmembrane region" description="Helical" evidence="1">
    <location>
        <begin position="38"/>
        <end position="58"/>
    </location>
</feature>